<keyword evidence="3" id="KW-1185">Reference proteome</keyword>
<gene>
    <name evidence="2" type="ORF">DP107_19160</name>
</gene>
<evidence type="ECO:0000313" key="3">
    <source>
        <dbReference type="Proteomes" id="UP000319894"/>
    </source>
</evidence>
<dbReference type="RefSeq" id="WP_144263695.1">
    <property type="nucleotide sequence ID" value="NZ_QMDX01000036.1"/>
</dbReference>
<organism evidence="2 3">
    <name type="scientific">Haloglomus irregulare</name>
    <dbReference type="NCBI Taxonomy" id="2234134"/>
    <lineage>
        <taxon>Archaea</taxon>
        <taxon>Methanobacteriati</taxon>
        <taxon>Methanobacteriota</taxon>
        <taxon>Stenosarchaea group</taxon>
        <taxon>Halobacteria</taxon>
        <taxon>Halobacteriales</taxon>
        <taxon>Natronomonadaceae</taxon>
        <taxon>Haloglomus</taxon>
    </lineage>
</organism>
<dbReference type="Proteomes" id="UP000319894">
    <property type="component" value="Unassembled WGS sequence"/>
</dbReference>
<protein>
    <submittedName>
        <fullName evidence="2">Uncharacterized protein</fullName>
    </submittedName>
</protein>
<sequence>MNLKWGADEPHVTALKNAVTVVLCVLVFVVPVQAVAMGGAGSLVDNNGPVANLDCLDEDQSEISERLGSLAEQTMAILPESVQSRVVDEQLSIIVGGGSYFAATVSEAGTVEQVRIGQAEDPTVVVRAECQTVADIQASESSSAALERSISRGEVTLQGTSTTSDVAASYGSKGVQAYHITQSSETGGVEEGTDGFSSGLVYD</sequence>
<dbReference type="EMBL" id="QMDX01000036">
    <property type="protein sequence ID" value="TSD08587.1"/>
    <property type="molecule type" value="Genomic_DNA"/>
</dbReference>
<dbReference type="InParanoid" id="A0A554MTY1"/>
<reference evidence="2 3" key="1">
    <citation type="submission" date="2018-06" db="EMBL/GenBank/DDBJ databases">
        <title>Natronomonas sp. F16-60 a new haloarchaeon isolated from a solar saltern of Isla Cristina, Huelva, Spain.</title>
        <authorList>
            <person name="Duran-Viseras A."/>
            <person name="Sanchez-Porro C."/>
            <person name="Ventosa A."/>
        </authorList>
    </citation>
    <scope>NUCLEOTIDE SEQUENCE [LARGE SCALE GENOMIC DNA]</scope>
    <source>
        <strain evidence="2 3">F16-60</strain>
    </source>
</reference>
<name>A0A554MTY1_9EURY</name>
<evidence type="ECO:0000256" key="1">
    <source>
        <dbReference type="SAM" id="MobiDB-lite"/>
    </source>
</evidence>
<comment type="caution">
    <text evidence="2">The sequence shown here is derived from an EMBL/GenBank/DDBJ whole genome shotgun (WGS) entry which is preliminary data.</text>
</comment>
<dbReference type="AlphaFoldDB" id="A0A554MTY1"/>
<accession>A0A554MTY1</accession>
<evidence type="ECO:0000313" key="2">
    <source>
        <dbReference type="EMBL" id="TSD08587.1"/>
    </source>
</evidence>
<proteinExistence type="predicted"/>
<feature type="region of interest" description="Disordered" evidence="1">
    <location>
        <begin position="182"/>
        <end position="203"/>
    </location>
</feature>